<dbReference type="RefSeq" id="WP_027510422.1">
    <property type="nucleotide sequence ID" value="NZ_CP104144.1"/>
</dbReference>
<accession>A0ABY5XQQ9</accession>
<geneLocation type="plasmid" evidence="2 3">
    <name>pWSM1592_1</name>
</geneLocation>
<dbReference type="EMBL" id="CP104144">
    <property type="protein sequence ID" value="UWU16798.1"/>
    <property type="molecule type" value="Genomic_DNA"/>
</dbReference>
<organism evidence="2 3">
    <name type="scientific">Rhizobium sullae</name>
    <name type="common">Rhizobium hedysari</name>
    <dbReference type="NCBI Taxonomy" id="50338"/>
    <lineage>
        <taxon>Bacteria</taxon>
        <taxon>Pseudomonadati</taxon>
        <taxon>Pseudomonadota</taxon>
        <taxon>Alphaproteobacteria</taxon>
        <taxon>Hyphomicrobiales</taxon>
        <taxon>Rhizobiaceae</taxon>
        <taxon>Rhizobium/Agrobacterium group</taxon>
        <taxon>Rhizobium</taxon>
    </lineage>
</organism>
<dbReference type="Proteomes" id="UP001060123">
    <property type="component" value="Plasmid pWSM1592_1"/>
</dbReference>
<dbReference type="InterPro" id="IPR025117">
    <property type="entry name" value="DUF4037"/>
</dbReference>
<name>A0ABY5XQQ9_RHISU</name>
<evidence type="ECO:0000313" key="2">
    <source>
        <dbReference type="EMBL" id="UWU16798.1"/>
    </source>
</evidence>
<keyword evidence="2" id="KW-0614">Plasmid</keyword>
<evidence type="ECO:0000259" key="1">
    <source>
        <dbReference type="Pfam" id="PF13228"/>
    </source>
</evidence>
<proteinExistence type="predicted"/>
<evidence type="ECO:0000313" key="3">
    <source>
        <dbReference type="Proteomes" id="UP001060123"/>
    </source>
</evidence>
<sequence length="60" mass="6923">MGVKRYASRRRTVEPGDTLWSVLIAARIVRSLMELSFLQERRYWPDGEWFGTALGLSVPP</sequence>
<dbReference type="InterPro" id="IPR018392">
    <property type="entry name" value="LysM"/>
</dbReference>
<protein>
    <submittedName>
        <fullName evidence="2">DUF4037 domain-containing protein</fullName>
    </submittedName>
</protein>
<keyword evidence="3" id="KW-1185">Reference proteome</keyword>
<gene>
    <name evidence="2" type="ORF">N2599_28570</name>
</gene>
<dbReference type="Pfam" id="PF13228">
    <property type="entry name" value="DUF4037"/>
    <property type="match status" value="1"/>
</dbReference>
<dbReference type="CDD" id="cd00118">
    <property type="entry name" value="LysM"/>
    <property type="match status" value="1"/>
</dbReference>
<reference evidence="2" key="1">
    <citation type="submission" date="2022-09" db="EMBL/GenBank/DDBJ databases">
        <title>Australian commercial rhizobial inoculants.</title>
        <authorList>
            <person name="Kohlmeier M.G."/>
            <person name="O'Hara G.W."/>
            <person name="Colombi E."/>
            <person name="Ramsay J.P."/>
            <person name="Terpolilli J."/>
        </authorList>
    </citation>
    <scope>NUCLEOTIDE SEQUENCE</scope>
    <source>
        <strain evidence="2">WSM1592</strain>
        <plasmid evidence="2">pWSM1592_1</plasmid>
    </source>
</reference>
<feature type="domain" description="DUF4037" evidence="1">
    <location>
        <begin position="9"/>
        <end position="50"/>
    </location>
</feature>